<proteinExistence type="inferred from homology"/>
<feature type="region of interest" description="Disordered" evidence="6">
    <location>
        <begin position="1"/>
        <end position="29"/>
    </location>
</feature>
<evidence type="ECO:0000256" key="2">
    <source>
        <dbReference type="ARBA" id="ARBA00004210"/>
    </source>
</evidence>
<protein>
    <submittedName>
        <fullName evidence="8">Uncharacterized protein LOC106464726</fullName>
    </submittedName>
</protein>
<evidence type="ECO:0000313" key="8">
    <source>
        <dbReference type="RefSeq" id="XP_013780333.1"/>
    </source>
</evidence>
<accession>A0ABM1BEG2</accession>
<evidence type="ECO:0000256" key="6">
    <source>
        <dbReference type="SAM" id="MobiDB-lite"/>
    </source>
</evidence>
<dbReference type="Pfam" id="PF14799">
    <property type="entry name" value="FAM195"/>
    <property type="match status" value="1"/>
</dbReference>
<evidence type="ECO:0000256" key="5">
    <source>
        <dbReference type="ARBA" id="ARBA00023242"/>
    </source>
</evidence>
<dbReference type="InterPro" id="IPR029428">
    <property type="entry name" value="MCRIP"/>
</dbReference>
<comment type="similarity">
    <text evidence="3">Belongs to the MCRIP family.</text>
</comment>
<evidence type="ECO:0000256" key="4">
    <source>
        <dbReference type="ARBA" id="ARBA00022490"/>
    </source>
</evidence>
<evidence type="ECO:0000313" key="7">
    <source>
        <dbReference type="Proteomes" id="UP000694941"/>
    </source>
</evidence>
<reference evidence="8" key="1">
    <citation type="submission" date="2025-08" db="UniProtKB">
        <authorList>
            <consortium name="RefSeq"/>
        </authorList>
    </citation>
    <scope>IDENTIFICATION</scope>
    <source>
        <tissue evidence="8">Muscle</tissue>
    </source>
</reference>
<keyword evidence="5" id="KW-0539">Nucleus</keyword>
<dbReference type="Proteomes" id="UP000694941">
    <property type="component" value="Unplaced"/>
</dbReference>
<keyword evidence="7" id="KW-1185">Reference proteome</keyword>
<evidence type="ECO:0000256" key="3">
    <source>
        <dbReference type="ARBA" id="ARBA00010821"/>
    </source>
</evidence>
<name>A0ABM1BEG2_LIMPO</name>
<dbReference type="RefSeq" id="XP_013780333.1">
    <property type="nucleotide sequence ID" value="XM_013924879.2"/>
</dbReference>
<comment type="subcellular location">
    <subcellularLocation>
        <location evidence="2">Cytoplasm</location>
        <location evidence="2">Stress granule</location>
    </subcellularLocation>
    <subcellularLocation>
        <location evidence="1">Nucleus</location>
    </subcellularLocation>
</comment>
<gene>
    <name evidence="8" type="primary">LOC106464726</name>
</gene>
<organism evidence="7 8">
    <name type="scientific">Limulus polyphemus</name>
    <name type="common">Atlantic horseshoe crab</name>
    <dbReference type="NCBI Taxonomy" id="6850"/>
    <lineage>
        <taxon>Eukaryota</taxon>
        <taxon>Metazoa</taxon>
        <taxon>Ecdysozoa</taxon>
        <taxon>Arthropoda</taxon>
        <taxon>Chelicerata</taxon>
        <taxon>Merostomata</taxon>
        <taxon>Xiphosura</taxon>
        <taxon>Limulidae</taxon>
        <taxon>Limulus</taxon>
    </lineage>
</organism>
<dbReference type="GeneID" id="106464726"/>
<sequence>MYALSKGSSKLLGKTRRGHTQNVDSLEVESPRDIHIASKRYGEFNCPANMSSPKPVFQQVNGRRSHIQKSNQENITPQHEEITRYIHDTWKLVSREYEVAKQPGAGGKVPSVVYYQDHSSTSQLPTKVRSQKL</sequence>
<evidence type="ECO:0000256" key="1">
    <source>
        <dbReference type="ARBA" id="ARBA00004123"/>
    </source>
</evidence>
<keyword evidence="4" id="KW-0963">Cytoplasm</keyword>